<protein>
    <submittedName>
        <fullName evidence="11">Uncharacterized protein LOC106125696</fullName>
    </submittedName>
</protein>
<dbReference type="GeneID" id="106125696"/>
<evidence type="ECO:0000256" key="6">
    <source>
        <dbReference type="ARBA" id="ARBA00023136"/>
    </source>
</evidence>
<comment type="subcellular location">
    <subcellularLocation>
        <location evidence="1">Endosome membrane</location>
        <topology evidence="1">Single-pass type I membrane protein</topology>
    </subcellularLocation>
    <subcellularLocation>
        <location evidence="8">Membrane</location>
        <topology evidence="8">Single-pass type I membrane protein</topology>
    </subcellularLocation>
</comment>
<dbReference type="AlphaFoldDB" id="A0AAJ6ZSK9"/>
<evidence type="ECO:0000256" key="2">
    <source>
        <dbReference type="ARBA" id="ARBA00022692"/>
    </source>
</evidence>
<evidence type="ECO:0000313" key="11">
    <source>
        <dbReference type="RefSeq" id="XP_013178444.1"/>
    </source>
</evidence>
<evidence type="ECO:0000256" key="7">
    <source>
        <dbReference type="ARBA" id="ARBA00023180"/>
    </source>
</evidence>
<dbReference type="PANTHER" id="PTHR11506:SF40">
    <property type="entry name" value="LYSOSOME-ASSOCIATED MEMBRANE GLYCOPROTEIN 5"/>
    <property type="match status" value="1"/>
</dbReference>
<evidence type="ECO:0000256" key="3">
    <source>
        <dbReference type="ARBA" id="ARBA00022729"/>
    </source>
</evidence>
<evidence type="ECO:0000256" key="8">
    <source>
        <dbReference type="PROSITE-ProRule" id="PRU00740"/>
    </source>
</evidence>
<comment type="similarity">
    <text evidence="8">Belongs to the LAMP family.</text>
</comment>
<evidence type="ECO:0000259" key="10">
    <source>
        <dbReference type="Pfam" id="PF01299"/>
    </source>
</evidence>
<evidence type="ECO:0000256" key="9">
    <source>
        <dbReference type="SAM" id="Phobius"/>
    </source>
</evidence>
<evidence type="ECO:0000256" key="1">
    <source>
        <dbReference type="ARBA" id="ARBA00004530"/>
    </source>
</evidence>
<dbReference type="InterPro" id="IPR002000">
    <property type="entry name" value="Lysosome-assoc_membr_glycop"/>
</dbReference>
<reference evidence="11" key="1">
    <citation type="submission" date="2025-08" db="UniProtKB">
        <authorList>
            <consortium name="RefSeq"/>
        </authorList>
    </citation>
    <scope>IDENTIFICATION</scope>
</reference>
<keyword evidence="6 8" id="KW-0472">Membrane</keyword>
<dbReference type="PROSITE" id="PS51407">
    <property type="entry name" value="LAMP_3"/>
    <property type="match status" value="1"/>
</dbReference>
<feature type="domain" description="Lysosome-associated membrane glycoprotein 2-like luminal" evidence="10">
    <location>
        <begin position="78"/>
        <end position="239"/>
    </location>
</feature>
<name>A0AAJ6ZSK9_PAPXU</name>
<dbReference type="Pfam" id="PF01299">
    <property type="entry name" value="Lamp2-like_luminal"/>
    <property type="match status" value="1"/>
</dbReference>
<keyword evidence="3" id="KW-0732">Signal</keyword>
<keyword evidence="2 8" id="KW-0812">Transmembrane</keyword>
<dbReference type="GO" id="GO:0005886">
    <property type="term" value="C:plasma membrane"/>
    <property type="evidence" value="ECO:0007669"/>
    <property type="project" value="TreeGrafter"/>
</dbReference>
<dbReference type="PANTHER" id="PTHR11506">
    <property type="entry name" value="LYSOSOME-ASSOCIATED MEMBRANE GLYCOPROTEIN"/>
    <property type="match status" value="1"/>
</dbReference>
<organism evidence="11">
    <name type="scientific">Papilio xuthus</name>
    <name type="common">Asian swallowtail butterfly</name>
    <dbReference type="NCBI Taxonomy" id="66420"/>
    <lineage>
        <taxon>Eukaryota</taxon>
        <taxon>Metazoa</taxon>
        <taxon>Ecdysozoa</taxon>
        <taxon>Arthropoda</taxon>
        <taxon>Hexapoda</taxon>
        <taxon>Insecta</taxon>
        <taxon>Pterygota</taxon>
        <taxon>Neoptera</taxon>
        <taxon>Endopterygota</taxon>
        <taxon>Lepidoptera</taxon>
        <taxon>Glossata</taxon>
        <taxon>Ditrysia</taxon>
        <taxon>Papilionoidea</taxon>
        <taxon>Papilionidae</taxon>
        <taxon>Papilioninae</taxon>
        <taxon>Papilio</taxon>
    </lineage>
</organism>
<keyword evidence="5 9" id="KW-1133">Transmembrane helix</keyword>
<keyword evidence="4" id="KW-0967">Endosome</keyword>
<keyword evidence="7" id="KW-0325">Glycoprotein</keyword>
<comment type="caution">
    <text evidence="8">Lacks conserved residue(s) required for the propagation of feature annotation.</text>
</comment>
<dbReference type="GO" id="GO:0031902">
    <property type="term" value="C:late endosome membrane"/>
    <property type="evidence" value="ECO:0007669"/>
    <property type="project" value="TreeGrafter"/>
</dbReference>
<dbReference type="Proteomes" id="UP000694872">
    <property type="component" value="Unplaced"/>
</dbReference>
<dbReference type="RefSeq" id="XP_013178444.1">
    <property type="nucleotide sequence ID" value="XM_013322990.1"/>
</dbReference>
<gene>
    <name evidence="11" type="primary">LOC106125696</name>
</gene>
<evidence type="ECO:0000256" key="5">
    <source>
        <dbReference type="ARBA" id="ARBA00022989"/>
    </source>
</evidence>
<dbReference type="InterPro" id="IPR048528">
    <property type="entry name" value="Lamp2-like_luminal"/>
</dbReference>
<proteinExistence type="inferred from homology"/>
<dbReference type="KEGG" id="pxu:106125696"/>
<accession>A0AAJ6ZSK9</accession>
<feature type="transmembrane region" description="Helical" evidence="9">
    <location>
        <begin position="261"/>
        <end position="284"/>
    </location>
</feature>
<dbReference type="GO" id="GO:0072594">
    <property type="term" value="P:establishment of protein localization to organelle"/>
    <property type="evidence" value="ECO:0007669"/>
    <property type="project" value="TreeGrafter"/>
</dbReference>
<dbReference type="Gene3D" id="2.40.160.110">
    <property type="match status" value="1"/>
</dbReference>
<evidence type="ECO:0000256" key="4">
    <source>
        <dbReference type="ARBA" id="ARBA00022753"/>
    </source>
</evidence>
<dbReference type="GO" id="GO:0005765">
    <property type="term" value="C:lysosomal membrane"/>
    <property type="evidence" value="ECO:0007669"/>
    <property type="project" value="TreeGrafter"/>
</dbReference>
<sequence length="298" mass="32984">MKMVIRIVARKNIFALFDTSLAMLAKMLCLLLVICTVQCLQLDSQASTRRPRVTKYTKTTLTPGASTELATERSLLTATYRLLGGGGETCILLTVDALLDISYLTKLNERADANTFVPNNANVAGVCKEGDAETLVLSFKEFALEWSFAKTPGGERWYADNLKLTYNSSSRILEHAAQQGRRVTLTTGPRALLFPTPVGKSYYCPEETIIELTEGDTNSNVAHRAKLYLRQMRLQAFMFKRDGEFGPAWHCSDSARTRSEAVPVAVGSALAIATAGTLVGYAIWRYLKVKKVQYDTME</sequence>